<keyword evidence="3" id="KW-1185">Reference proteome</keyword>
<gene>
    <name evidence="2" type="ORF">NC992_22215</name>
</gene>
<evidence type="ECO:0000259" key="1">
    <source>
        <dbReference type="Pfam" id="PF13449"/>
    </source>
</evidence>
<organism evidence="2 3">
    <name type="scientific">Leptolyngbya subtilissima DQ-A4</name>
    <dbReference type="NCBI Taxonomy" id="2933933"/>
    <lineage>
        <taxon>Bacteria</taxon>
        <taxon>Bacillati</taxon>
        <taxon>Cyanobacteriota</taxon>
        <taxon>Cyanophyceae</taxon>
        <taxon>Leptolyngbyales</taxon>
        <taxon>Leptolyngbyaceae</taxon>
        <taxon>Leptolyngbya group</taxon>
        <taxon>Leptolyngbya</taxon>
    </lineage>
</organism>
<dbReference type="InterPro" id="IPR027372">
    <property type="entry name" value="Phytase-like_dom"/>
</dbReference>
<dbReference type="Pfam" id="PF13449">
    <property type="entry name" value="Phytase-like"/>
    <property type="match status" value="1"/>
</dbReference>
<dbReference type="RefSeq" id="WP_190707108.1">
    <property type="nucleotide sequence ID" value="NZ_JAMPKX010000013.1"/>
</dbReference>
<protein>
    <submittedName>
        <fullName evidence="2">Esterase-like activity of phytase family protein</fullName>
    </submittedName>
</protein>
<evidence type="ECO:0000313" key="2">
    <source>
        <dbReference type="EMBL" id="MEP0949609.1"/>
    </source>
</evidence>
<reference evidence="2 3" key="1">
    <citation type="submission" date="2022-04" db="EMBL/GenBank/DDBJ databases">
        <title>Positive selection, recombination, and allopatry shape intraspecific diversity of widespread and dominant cyanobacteria.</title>
        <authorList>
            <person name="Wei J."/>
            <person name="Shu W."/>
            <person name="Hu C."/>
        </authorList>
    </citation>
    <scope>NUCLEOTIDE SEQUENCE [LARGE SCALE GENOMIC DNA]</scope>
    <source>
        <strain evidence="2 3">DQ-A4</strain>
    </source>
</reference>
<dbReference type="Proteomes" id="UP001482513">
    <property type="component" value="Unassembled WGS sequence"/>
</dbReference>
<sequence>MLRRIGLRGAIALLLVLALTSCAIPQIKAEDRLFLPLTVELLDVYTLPPQEFEGTTVGGLSALAYDRPRDRLYVLSDDRGRFGPARFYTFAITLKRSGPPKFDTVSLEAFTPLLDAEGNSYPQGSLDPEGIALSPRDTLFIASEGDVQQSVPPFIAEFDRETGQAIATLLLPKRYLPDDPDSPSQGVQNNLSLEALTVTGSPSGAGMTEPFRLFAATESALVQDYNNDPSQPLNSRFLHYLIGDDQNTLIAEHRYPLDLEPSGAVVNGLTDLLSIDPAGHFLALERAAGLRGLQVKLYQLATGGATDTSTIPSLSGDVSGSSPIRKQLVLDFAETPLAVDNLEGMTLGPRLPDGSQSLLMVSDNNFEGDRATQLLLLRLQM</sequence>
<proteinExistence type="predicted"/>
<dbReference type="PANTHER" id="PTHR37957">
    <property type="entry name" value="BLR7070 PROTEIN"/>
    <property type="match status" value="1"/>
</dbReference>
<comment type="caution">
    <text evidence="2">The sequence shown here is derived from an EMBL/GenBank/DDBJ whole genome shotgun (WGS) entry which is preliminary data.</text>
</comment>
<dbReference type="EMBL" id="JAMPKX010000013">
    <property type="protein sequence ID" value="MEP0949609.1"/>
    <property type="molecule type" value="Genomic_DNA"/>
</dbReference>
<dbReference type="PANTHER" id="PTHR37957:SF1">
    <property type="entry name" value="PHYTASE-LIKE DOMAIN-CONTAINING PROTEIN"/>
    <property type="match status" value="1"/>
</dbReference>
<name>A0ABV0KAG4_9CYAN</name>
<dbReference type="PROSITE" id="PS51257">
    <property type="entry name" value="PROKAR_LIPOPROTEIN"/>
    <property type="match status" value="1"/>
</dbReference>
<feature type="domain" description="Phytase-like" evidence="1">
    <location>
        <begin position="55"/>
        <end position="366"/>
    </location>
</feature>
<accession>A0ABV0KAG4</accession>
<evidence type="ECO:0000313" key="3">
    <source>
        <dbReference type="Proteomes" id="UP001482513"/>
    </source>
</evidence>